<dbReference type="Proteomes" id="UP001163321">
    <property type="component" value="Chromosome 2"/>
</dbReference>
<comment type="caution">
    <text evidence="1">The sequence shown here is derived from an EMBL/GenBank/DDBJ whole genome shotgun (WGS) entry which is preliminary data.</text>
</comment>
<keyword evidence="2" id="KW-1185">Reference proteome</keyword>
<organism evidence="1 2">
    <name type="scientific">Peronosclerospora sorghi</name>
    <dbReference type="NCBI Taxonomy" id="230839"/>
    <lineage>
        <taxon>Eukaryota</taxon>
        <taxon>Sar</taxon>
        <taxon>Stramenopiles</taxon>
        <taxon>Oomycota</taxon>
        <taxon>Peronosporomycetes</taxon>
        <taxon>Peronosporales</taxon>
        <taxon>Peronosporaceae</taxon>
        <taxon>Peronosclerospora</taxon>
    </lineage>
</organism>
<protein>
    <submittedName>
        <fullName evidence="1">Uncharacterized protein</fullName>
    </submittedName>
</protein>
<dbReference type="EMBL" id="CM047581">
    <property type="protein sequence ID" value="KAI9916378.1"/>
    <property type="molecule type" value="Genomic_DNA"/>
</dbReference>
<accession>A0ACC0WE48</accession>
<sequence length="93" mass="10656">MLLFSSVTKKTSTLPSHSVSGSKYNRNSFSLCHPGFQHMRKQCRPAHFHTINTSHVSGILFEQAAYCKTILEVVDFLKRGTEEWNPYQMPLLL</sequence>
<evidence type="ECO:0000313" key="1">
    <source>
        <dbReference type="EMBL" id="KAI9916378.1"/>
    </source>
</evidence>
<reference evidence="1 2" key="1">
    <citation type="journal article" date="2022" name="bioRxiv">
        <title>The genome of the oomycete Peronosclerospora sorghi, a cosmopolitan pathogen of maize and sorghum, is inflated with dispersed pseudogenes.</title>
        <authorList>
            <person name="Fletcher K."/>
            <person name="Martin F."/>
            <person name="Isakeit T."/>
            <person name="Cavanaugh K."/>
            <person name="Magill C."/>
            <person name="Michelmore R."/>
        </authorList>
    </citation>
    <scope>NUCLEOTIDE SEQUENCE [LARGE SCALE GENOMIC DNA]</scope>
    <source>
        <strain evidence="1">P6</strain>
    </source>
</reference>
<evidence type="ECO:0000313" key="2">
    <source>
        <dbReference type="Proteomes" id="UP001163321"/>
    </source>
</evidence>
<gene>
    <name evidence="1" type="ORF">PsorP6_016990</name>
</gene>
<name>A0ACC0WE48_9STRA</name>
<proteinExistence type="predicted"/>